<name>A0ABP9MQ29_9MICO</name>
<evidence type="ECO:0000313" key="3">
    <source>
        <dbReference type="Proteomes" id="UP001501407"/>
    </source>
</evidence>
<proteinExistence type="predicted"/>
<feature type="compositionally biased region" description="Basic and acidic residues" evidence="1">
    <location>
        <begin position="52"/>
        <end position="65"/>
    </location>
</feature>
<accession>A0ABP9MQ29</accession>
<sequence length="132" mass="13423">MHVTPGSSANVVGWANDLNPLSVRLFRCMDPPPPGRLPAYATGAERSGPADGPRRSDAATRHADTESANSLDAGVRLAVTSLSASEVEKGGPPMMLMNPTGIAARDGGVIRAVASGTLSFGAVLSGRFPAAI</sequence>
<evidence type="ECO:0000313" key="2">
    <source>
        <dbReference type="EMBL" id="GAA5099917.1"/>
    </source>
</evidence>
<feature type="region of interest" description="Disordered" evidence="1">
    <location>
        <begin position="34"/>
        <end position="72"/>
    </location>
</feature>
<evidence type="ECO:0000256" key="1">
    <source>
        <dbReference type="SAM" id="MobiDB-lite"/>
    </source>
</evidence>
<protein>
    <submittedName>
        <fullName evidence="2">Uncharacterized protein</fullName>
    </submittedName>
</protein>
<dbReference type="Proteomes" id="UP001501407">
    <property type="component" value="Unassembled WGS sequence"/>
</dbReference>
<dbReference type="EMBL" id="BAABKZ010000005">
    <property type="protein sequence ID" value="GAA5099917.1"/>
    <property type="molecule type" value="Genomic_DNA"/>
</dbReference>
<gene>
    <name evidence="2" type="ORF">GCM10025760_36670</name>
</gene>
<organism evidence="2 3">
    <name type="scientific">Microbacterium yannicii</name>
    <dbReference type="NCBI Taxonomy" id="671622"/>
    <lineage>
        <taxon>Bacteria</taxon>
        <taxon>Bacillati</taxon>
        <taxon>Actinomycetota</taxon>
        <taxon>Actinomycetes</taxon>
        <taxon>Micrococcales</taxon>
        <taxon>Microbacteriaceae</taxon>
        <taxon>Microbacterium</taxon>
    </lineage>
</organism>
<reference evidence="3" key="1">
    <citation type="journal article" date="2019" name="Int. J. Syst. Evol. Microbiol.">
        <title>The Global Catalogue of Microorganisms (GCM) 10K type strain sequencing project: providing services to taxonomists for standard genome sequencing and annotation.</title>
        <authorList>
            <consortium name="The Broad Institute Genomics Platform"/>
            <consortium name="The Broad Institute Genome Sequencing Center for Infectious Disease"/>
            <person name="Wu L."/>
            <person name="Ma J."/>
        </authorList>
    </citation>
    <scope>NUCLEOTIDE SEQUENCE [LARGE SCALE GENOMIC DNA]</scope>
    <source>
        <strain evidence="3">JCM 18959</strain>
    </source>
</reference>
<comment type="caution">
    <text evidence="2">The sequence shown here is derived from an EMBL/GenBank/DDBJ whole genome shotgun (WGS) entry which is preliminary data.</text>
</comment>
<keyword evidence="3" id="KW-1185">Reference proteome</keyword>